<accession>A0A4U5JAR0</accession>
<dbReference type="Proteomes" id="UP000308037">
    <property type="component" value="Unassembled WGS sequence"/>
</dbReference>
<dbReference type="RefSeq" id="WP_137276176.1">
    <property type="nucleotide sequence ID" value="NZ_QKNX01000002.1"/>
</dbReference>
<gene>
    <name evidence="2" type="ORF">DM868_07140</name>
</gene>
<feature type="compositionally biased region" description="Polar residues" evidence="1">
    <location>
        <begin position="68"/>
        <end position="79"/>
    </location>
</feature>
<evidence type="ECO:0000256" key="1">
    <source>
        <dbReference type="SAM" id="MobiDB-lite"/>
    </source>
</evidence>
<dbReference type="EMBL" id="QKNX01000002">
    <property type="protein sequence ID" value="TKR26260.1"/>
    <property type="molecule type" value="Genomic_DNA"/>
</dbReference>
<feature type="region of interest" description="Disordered" evidence="1">
    <location>
        <begin position="156"/>
        <end position="212"/>
    </location>
</feature>
<feature type="region of interest" description="Disordered" evidence="1">
    <location>
        <begin position="55"/>
        <end position="79"/>
    </location>
</feature>
<proteinExistence type="predicted"/>
<name>A0A4U5JAR0_9EURY</name>
<evidence type="ECO:0000313" key="2">
    <source>
        <dbReference type="EMBL" id="TKR26260.1"/>
    </source>
</evidence>
<comment type="caution">
    <text evidence="2">The sequence shown here is derived from an EMBL/GenBank/DDBJ whole genome shotgun (WGS) entry which is preliminary data.</text>
</comment>
<sequence length="212" mass="21194">MYRRITAGAFAFALVLALVASGGFSAAGVDRDASITVVGDDRAAVGVQACHLPNHAGRGVSGGDNGDPSGNENGGQANRVTPISVEITNRLGAELTVRELTVNGAIVNNRPYAMTIAPHGSERVTVPVRHEASEVTVVVSANGVSTRVTVSEISSDGCPFHVAAPPVTEGETGGDESGGANGGNGGHSRENGSGQGGGQGDDTRNGDPPGND</sequence>
<reference evidence="2 3" key="1">
    <citation type="submission" date="2019-04" db="EMBL/GenBank/DDBJ databases">
        <title>Natronomonas sp. F20-122 a newhaloarchaeon isolated from a saline saltern of Isla Bacuta, Huelva, Spain.</title>
        <authorList>
            <person name="Duran-Viseras A."/>
            <person name="Sanchez-Porro C."/>
            <person name="Ventosa A."/>
        </authorList>
    </citation>
    <scope>NUCLEOTIDE SEQUENCE [LARGE SCALE GENOMIC DNA]</scope>
    <source>
        <strain evidence="2 3">F20-122</strain>
    </source>
</reference>
<protein>
    <submittedName>
        <fullName evidence="2">Uncharacterized protein</fullName>
    </submittedName>
</protein>
<evidence type="ECO:0000313" key="3">
    <source>
        <dbReference type="Proteomes" id="UP000308037"/>
    </source>
</evidence>
<keyword evidence="3" id="KW-1185">Reference proteome</keyword>
<feature type="compositionally biased region" description="Gly residues" evidence="1">
    <location>
        <begin position="175"/>
        <end position="186"/>
    </location>
</feature>
<dbReference type="AlphaFoldDB" id="A0A4U5JAR0"/>
<organism evidence="2 3">
    <name type="scientific">Natronomonas salsuginis</name>
    <dbReference type="NCBI Taxonomy" id="2217661"/>
    <lineage>
        <taxon>Archaea</taxon>
        <taxon>Methanobacteriati</taxon>
        <taxon>Methanobacteriota</taxon>
        <taxon>Stenosarchaea group</taxon>
        <taxon>Halobacteria</taxon>
        <taxon>Halobacteriales</taxon>
        <taxon>Natronomonadaceae</taxon>
        <taxon>Natronomonas</taxon>
    </lineage>
</organism>